<keyword evidence="1" id="KW-0472">Membrane</keyword>
<dbReference type="Proteomes" id="UP000681967">
    <property type="component" value="Unassembled WGS sequence"/>
</dbReference>
<keyword evidence="1" id="KW-1133">Transmembrane helix</keyword>
<gene>
    <name evidence="2" type="ORF">BYL167_LOCUS56749</name>
</gene>
<protein>
    <submittedName>
        <fullName evidence="2">Uncharacterized protein</fullName>
    </submittedName>
</protein>
<reference evidence="2" key="1">
    <citation type="submission" date="2021-02" db="EMBL/GenBank/DDBJ databases">
        <authorList>
            <person name="Nowell W R."/>
        </authorList>
    </citation>
    <scope>NUCLEOTIDE SEQUENCE</scope>
</reference>
<feature type="non-terminal residue" evidence="2">
    <location>
        <position position="1"/>
    </location>
</feature>
<name>A0A8S3E7U9_9BILA</name>
<evidence type="ECO:0000313" key="3">
    <source>
        <dbReference type="Proteomes" id="UP000681967"/>
    </source>
</evidence>
<accession>A0A8S3E7U9</accession>
<feature type="transmembrane region" description="Helical" evidence="1">
    <location>
        <begin position="21"/>
        <end position="43"/>
    </location>
</feature>
<comment type="caution">
    <text evidence="2">The sequence shown here is derived from an EMBL/GenBank/DDBJ whole genome shotgun (WGS) entry which is preliminary data.</text>
</comment>
<evidence type="ECO:0000313" key="2">
    <source>
        <dbReference type="EMBL" id="CAF5039412.1"/>
    </source>
</evidence>
<keyword evidence="1" id="KW-0812">Transmembrane</keyword>
<sequence>TRVFLCISSNNPLLPLCSMAIMWYSFNGVFLTVIFGLLAKFVFGSNDPKTVDQS</sequence>
<evidence type="ECO:0000256" key="1">
    <source>
        <dbReference type="SAM" id="Phobius"/>
    </source>
</evidence>
<dbReference type="AlphaFoldDB" id="A0A8S3E7U9"/>
<proteinExistence type="predicted"/>
<organism evidence="2 3">
    <name type="scientific">Rotaria magnacalcarata</name>
    <dbReference type="NCBI Taxonomy" id="392030"/>
    <lineage>
        <taxon>Eukaryota</taxon>
        <taxon>Metazoa</taxon>
        <taxon>Spiralia</taxon>
        <taxon>Gnathifera</taxon>
        <taxon>Rotifera</taxon>
        <taxon>Eurotatoria</taxon>
        <taxon>Bdelloidea</taxon>
        <taxon>Philodinida</taxon>
        <taxon>Philodinidae</taxon>
        <taxon>Rotaria</taxon>
    </lineage>
</organism>
<dbReference type="EMBL" id="CAJOBH010223621">
    <property type="protein sequence ID" value="CAF5039412.1"/>
    <property type="molecule type" value="Genomic_DNA"/>
</dbReference>